<sequence>MKICKYAAPFILLFISFNLSAQVGGKFSGNFEFNGQYYVEDTLIDAIQPDEKMLSNAFLNLLYSNDKISAGIRYEAYQNPLLGFPTGYTGQGIPYRFVSYRDDNYSVTVGNFYEQFGSGLVLRAYNSPGLGYDNAFDGIRLTYKPHKAINIKALWGKQRIFFDNGPGIVRGLDTEVSLSDLLKPDGSYEHSVIVGGSVVSKYQEDNRPDLNLPENVAAFSGRVQYANTKGINVQAEYAYKANDPSFDNRYIYHNGKALLASASYSTKGFGLTYGIKAVDNMSFRSDRNAQSNNLFINYIPALNRQHTYNLAASFYPYAVQPNGEFGDQIELLYTFQRGTLLGGKYGTYLSVNYSRVKELEKVGIPDSLDEKLQGYERTVFKPGKREYFQDLNIELRKKLNKEWSFVYNYVNLFYNMSVVQGLEGSKDVRASIHIADVTYKLARKKALRLEMQHMATEQDQGDWASAILEYTISPHWFFSVFDQYNYGNPEEARRVHYFVGSIGYIKDAFRITANLGKQRAGIFCVGGVCRNVPASSGFSLTVSGTF</sequence>
<evidence type="ECO:0000313" key="3">
    <source>
        <dbReference type="Proteomes" id="UP000321168"/>
    </source>
</evidence>
<dbReference type="RefSeq" id="WP_147012134.1">
    <property type="nucleotide sequence ID" value="NZ_VORB01000001.1"/>
</dbReference>
<dbReference type="InterPro" id="IPR046070">
    <property type="entry name" value="DUF6029"/>
</dbReference>
<keyword evidence="1" id="KW-0732">Signal</keyword>
<dbReference type="AlphaFoldDB" id="A0A5C6VNG6"/>
<evidence type="ECO:0008006" key="4">
    <source>
        <dbReference type="Google" id="ProtNLM"/>
    </source>
</evidence>
<protein>
    <recommendedName>
        <fullName evidence="4">TonB-dependent receptor</fullName>
    </recommendedName>
</protein>
<name>A0A5C6VNG6_9FLAO</name>
<dbReference type="Proteomes" id="UP000321168">
    <property type="component" value="Unassembled WGS sequence"/>
</dbReference>
<comment type="caution">
    <text evidence="2">The sequence shown here is derived from an EMBL/GenBank/DDBJ whole genome shotgun (WGS) entry which is preliminary data.</text>
</comment>
<reference evidence="2 3" key="1">
    <citation type="submission" date="2019-08" db="EMBL/GenBank/DDBJ databases">
        <title>Genome of Luteibaculum oceani JCM 18817.</title>
        <authorList>
            <person name="Bowman J.P."/>
        </authorList>
    </citation>
    <scope>NUCLEOTIDE SEQUENCE [LARGE SCALE GENOMIC DNA]</scope>
    <source>
        <strain evidence="2 3">JCM 18817</strain>
    </source>
</reference>
<gene>
    <name evidence="2" type="ORF">FRX97_00130</name>
</gene>
<feature type="signal peptide" evidence="1">
    <location>
        <begin position="1"/>
        <end position="21"/>
    </location>
</feature>
<evidence type="ECO:0000256" key="1">
    <source>
        <dbReference type="SAM" id="SignalP"/>
    </source>
</evidence>
<dbReference type="EMBL" id="VORB01000001">
    <property type="protein sequence ID" value="TXC85065.1"/>
    <property type="molecule type" value="Genomic_DNA"/>
</dbReference>
<keyword evidence="3" id="KW-1185">Reference proteome</keyword>
<evidence type="ECO:0000313" key="2">
    <source>
        <dbReference type="EMBL" id="TXC85065.1"/>
    </source>
</evidence>
<proteinExistence type="predicted"/>
<feature type="chain" id="PRO_5022673510" description="TonB-dependent receptor" evidence="1">
    <location>
        <begin position="22"/>
        <end position="546"/>
    </location>
</feature>
<accession>A0A5C6VNG6</accession>
<dbReference type="Pfam" id="PF19494">
    <property type="entry name" value="DUF6029"/>
    <property type="match status" value="1"/>
</dbReference>
<dbReference type="OrthoDB" id="5480631at2"/>
<organism evidence="2 3">
    <name type="scientific">Luteibaculum oceani</name>
    <dbReference type="NCBI Taxonomy" id="1294296"/>
    <lineage>
        <taxon>Bacteria</taxon>
        <taxon>Pseudomonadati</taxon>
        <taxon>Bacteroidota</taxon>
        <taxon>Flavobacteriia</taxon>
        <taxon>Flavobacteriales</taxon>
        <taxon>Luteibaculaceae</taxon>
        <taxon>Luteibaculum</taxon>
    </lineage>
</organism>